<keyword evidence="2" id="KW-1185">Reference proteome</keyword>
<dbReference type="InParanoid" id="Q7SFI6"/>
<sequence>MSPLLASAALLPPRLGFLSLPLPDEWALGSTQHQTSVLATSTIYLHFTVPAVISSRTYPEGQTPSTEEWNSDAIFFSISPLNTRIEDWLW</sequence>
<dbReference type="VEuPathDB" id="FungiDB:NCU08635"/>
<dbReference type="AlphaFoldDB" id="Q7SFI6"/>
<organism evidence="1 2">
    <name type="scientific">Neurospora crassa (strain ATCC 24698 / 74-OR23-1A / CBS 708.71 / DSM 1257 / FGSC 987)</name>
    <dbReference type="NCBI Taxonomy" id="367110"/>
    <lineage>
        <taxon>Eukaryota</taxon>
        <taxon>Fungi</taxon>
        <taxon>Dikarya</taxon>
        <taxon>Ascomycota</taxon>
        <taxon>Pezizomycotina</taxon>
        <taxon>Sordariomycetes</taxon>
        <taxon>Sordariomycetidae</taxon>
        <taxon>Sordariales</taxon>
        <taxon>Sordariaceae</taxon>
        <taxon>Neurospora</taxon>
    </lineage>
</organism>
<dbReference type="GeneID" id="3880976"/>
<gene>
    <name evidence="1" type="ORF">NCU08635</name>
</gene>
<evidence type="ECO:0000313" key="1">
    <source>
        <dbReference type="EMBL" id="EAA35607.1"/>
    </source>
</evidence>
<accession>Q7SFI6</accession>
<dbReference type="KEGG" id="ncr:NCU08635"/>
<dbReference type="EMBL" id="CM002236">
    <property type="protein sequence ID" value="EAA35607.1"/>
    <property type="molecule type" value="Genomic_DNA"/>
</dbReference>
<evidence type="ECO:0000313" key="2">
    <source>
        <dbReference type="Proteomes" id="UP000001805"/>
    </source>
</evidence>
<dbReference type="HOGENOM" id="CLU_2441390_0_0_1"/>
<reference evidence="1 2" key="1">
    <citation type="journal article" date="2003" name="Nature">
        <title>The genome sequence of the filamentous fungus Neurospora crassa.</title>
        <authorList>
            <person name="Galagan J.E."/>
            <person name="Calvo S.E."/>
            <person name="Borkovich K.A."/>
            <person name="Selker E.U."/>
            <person name="Read N.D."/>
            <person name="Jaffe D."/>
            <person name="FitzHugh W."/>
            <person name="Ma L.J."/>
            <person name="Smirnov S."/>
            <person name="Purcell S."/>
            <person name="Rehman B."/>
            <person name="Elkins T."/>
            <person name="Engels R."/>
            <person name="Wang S."/>
            <person name="Nielsen C.B."/>
            <person name="Butler J."/>
            <person name="Endrizzi M."/>
            <person name="Qui D."/>
            <person name="Ianakiev P."/>
            <person name="Bell-Pedersen D."/>
            <person name="Nelson M.A."/>
            <person name="Werner-Washburne M."/>
            <person name="Selitrennikoff C.P."/>
            <person name="Kinsey J.A."/>
            <person name="Braun E.L."/>
            <person name="Zelter A."/>
            <person name="Schulte U."/>
            <person name="Kothe G.O."/>
            <person name="Jedd G."/>
            <person name="Mewes W."/>
            <person name="Staben C."/>
            <person name="Marcotte E."/>
            <person name="Greenberg D."/>
            <person name="Roy A."/>
            <person name="Foley K."/>
            <person name="Naylor J."/>
            <person name="Stange-Thomann N."/>
            <person name="Barrett R."/>
            <person name="Gnerre S."/>
            <person name="Kamal M."/>
            <person name="Kamvysselis M."/>
            <person name="Mauceli E."/>
            <person name="Bielke C."/>
            <person name="Rudd S."/>
            <person name="Frishman D."/>
            <person name="Krystofova S."/>
            <person name="Rasmussen C."/>
            <person name="Metzenberg R.L."/>
            <person name="Perkins D.D."/>
            <person name="Kroken S."/>
            <person name="Cogoni C."/>
            <person name="Macino G."/>
            <person name="Catcheside D."/>
            <person name="Li W."/>
            <person name="Pratt R.J."/>
            <person name="Osmani S.A."/>
            <person name="DeSouza C.P."/>
            <person name="Glass L."/>
            <person name="Orbach M.J."/>
            <person name="Berglund J.A."/>
            <person name="Voelker R."/>
            <person name="Yarden O."/>
            <person name="Plamann M."/>
            <person name="Seiler S."/>
            <person name="Dunlap J."/>
            <person name="Radford A."/>
            <person name="Aramayo R."/>
            <person name="Natvig D.O."/>
            <person name="Alex L.A."/>
            <person name="Mannhaupt G."/>
            <person name="Ebbole D.J."/>
            <person name="Freitag M."/>
            <person name="Paulsen I."/>
            <person name="Sachs M.S."/>
            <person name="Lander E.S."/>
            <person name="Nusbaum C."/>
            <person name="Birren B."/>
        </authorList>
    </citation>
    <scope>NUCLEOTIDE SEQUENCE [LARGE SCALE GENOMIC DNA]</scope>
    <source>
        <strain evidence="2">ATCC 24698 / 74-OR23-1A / CBS 708.71 / DSM 1257 / FGSC 987</strain>
    </source>
</reference>
<dbReference type="RefSeq" id="XP_964843.1">
    <property type="nucleotide sequence ID" value="XM_959750.2"/>
</dbReference>
<dbReference type="Proteomes" id="UP000001805">
    <property type="component" value="Chromosome 1, Linkage Group I"/>
</dbReference>
<dbReference type="PaxDb" id="5141-EFNCRP00000008650"/>
<protein>
    <submittedName>
        <fullName evidence="1">Uncharacterized protein</fullName>
    </submittedName>
</protein>
<name>Q7SFI6_NEUCR</name>
<proteinExistence type="predicted"/>